<accession>A0A1W1VST9</accession>
<comment type="subcellular location">
    <subcellularLocation>
        <location evidence="1 12">Cytoplasm</location>
    </subcellularLocation>
</comment>
<feature type="binding site" evidence="12">
    <location>
        <begin position="22"/>
        <end position="23"/>
    </location>
    <ligand>
        <name>phosphoenolpyruvate</name>
        <dbReference type="ChEBI" id="CHEBI:58702"/>
    </ligand>
</feature>
<dbReference type="GO" id="GO:0008360">
    <property type="term" value="P:regulation of cell shape"/>
    <property type="evidence" value="ECO:0007669"/>
    <property type="project" value="UniProtKB-KW"/>
</dbReference>
<dbReference type="HAMAP" id="MF_00111">
    <property type="entry name" value="MurA"/>
    <property type="match status" value="1"/>
</dbReference>
<dbReference type="InterPro" id="IPR050068">
    <property type="entry name" value="MurA_subfamily"/>
</dbReference>
<feature type="binding site" evidence="12">
    <location>
        <begin position="121"/>
        <end position="125"/>
    </location>
    <ligand>
        <name>UDP-N-acetyl-alpha-D-glucosamine</name>
        <dbReference type="ChEBI" id="CHEBI:57705"/>
    </ligand>
</feature>
<keyword evidence="4 12" id="KW-0132">Cell division</keyword>
<evidence type="ECO:0000256" key="7">
    <source>
        <dbReference type="ARBA" id="ARBA00022984"/>
    </source>
</evidence>
<dbReference type="GO" id="GO:0005737">
    <property type="term" value="C:cytoplasm"/>
    <property type="evidence" value="ECO:0007669"/>
    <property type="project" value="UniProtKB-SubCell"/>
</dbReference>
<dbReference type="RefSeq" id="WP_084054377.1">
    <property type="nucleotide sequence ID" value="NZ_FWWT01000023.1"/>
</dbReference>
<keyword evidence="7 12" id="KW-0573">Peptidoglycan synthesis</keyword>
<comment type="function">
    <text evidence="12">Cell wall formation. Adds enolpyruvyl to UDP-N-acetylglucosamine.</text>
</comment>
<comment type="pathway">
    <text evidence="2 12">Cell wall biogenesis; peptidoglycan biosynthesis.</text>
</comment>
<organism evidence="14 15">
    <name type="scientific">Desulfonispora thiosulfatigenes DSM 11270</name>
    <dbReference type="NCBI Taxonomy" id="656914"/>
    <lineage>
        <taxon>Bacteria</taxon>
        <taxon>Bacillati</taxon>
        <taxon>Bacillota</taxon>
        <taxon>Clostridia</taxon>
        <taxon>Eubacteriales</taxon>
        <taxon>Peptococcaceae</taxon>
        <taxon>Desulfonispora</taxon>
    </lineage>
</organism>
<evidence type="ECO:0000256" key="5">
    <source>
        <dbReference type="ARBA" id="ARBA00022679"/>
    </source>
</evidence>
<feature type="active site" description="Proton donor" evidence="12">
    <location>
        <position position="116"/>
    </location>
</feature>
<dbReference type="SUPFAM" id="SSF55205">
    <property type="entry name" value="EPT/RTPC-like"/>
    <property type="match status" value="1"/>
</dbReference>
<evidence type="ECO:0000256" key="2">
    <source>
        <dbReference type="ARBA" id="ARBA00004752"/>
    </source>
</evidence>
<dbReference type="AlphaFoldDB" id="A0A1W1VST9"/>
<evidence type="ECO:0000259" key="13">
    <source>
        <dbReference type="Pfam" id="PF00275"/>
    </source>
</evidence>
<evidence type="ECO:0000256" key="3">
    <source>
        <dbReference type="ARBA" id="ARBA00022490"/>
    </source>
</evidence>
<evidence type="ECO:0000313" key="15">
    <source>
        <dbReference type="Proteomes" id="UP000192731"/>
    </source>
</evidence>
<keyword evidence="5 12" id="KW-0808">Transferase</keyword>
<dbReference type="GO" id="GO:0009252">
    <property type="term" value="P:peptidoglycan biosynthetic process"/>
    <property type="evidence" value="ECO:0007669"/>
    <property type="project" value="UniProtKB-UniRule"/>
</dbReference>
<comment type="caution">
    <text evidence="12">Lacks conserved residue(s) required for the propagation of feature annotation.</text>
</comment>
<evidence type="ECO:0000256" key="10">
    <source>
        <dbReference type="ARBA" id="ARBA00038367"/>
    </source>
</evidence>
<comment type="similarity">
    <text evidence="10 12">Belongs to the EPSP synthase family. MurA subfamily.</text>
</comment>
<dbReference type="Proteomes" id="UP000192731">
    <property type="component" value="Unassembled WGS sequence"/>
</dbReference>
<evidence type="ECO:0000256" key="11">
    <source>
        <dbReference type="ARBA" id="ARBA00047527"/>
    </source>
</evidence>
<keyword evidence="6 12" id="KW-0133">Cell shape</keyword>
<dbReference type="Pfam" id="PF00275">
    <property type="entry name" value="EPSP_synthase"/>
    <property type="match status" value="1"/>
</dbReference>
<dbReference type="InterPro" id="IPR005750">
    <property type="entry name" value="UDP_GlcNAc_COvinyl_MurA"/>
</dbReference>
<proteinExistence type="inferred from homology"/>
<evidence type="ECO:0000256" key="1">
    <source>
        <dbReference type="ARBA" id="ARBA00004496"/>
    </source>
</evidence>
<dbReference type="InterPro" id="IPR036968">
    <property type="entry name" value="Enolpyruvate_Tfrase_sf"/>
</dbReference>
<feature type="binding site" evidence="12">
    <location>
        <position position="92"/>
    </location>
    <ligand>
        <name>UDP-N-acetyl-alpha-D-glucosamine</name>
        <dbReference type="ChEBI" id="CHEBI:57705"/>
    </ligand>
</feature>
<keyword evidence="9 12" id="KW-0961">Cell wall biogenesis/degradation</keyword>
<dbReference type="NCBIfam" id="TIGR01072">
    <property type="entry name" value="murA"/>
    <property type="match status" value="1"/>
</dbReference>
<comment type="catalytic activity">
    <reaction evidence="11 12">
        <text>phosphoenolpyruvate + UDP-N-acetyl-alpha-D-glucosamine = UDP-N-acetyl-3-O-(1-carboxyvinyl)-alpha-D-glucosamine + phosphate</text>
        <dbReference type="Rhea" id="RHEA:18681"/>
        <dbReference type="ChEBI" id="CHEBI:43474"/>
        <dbReference type="ChEBI" id="CHEBI:57705"/>
        <dbReference type="ChEBI" id="CHEBI:58702"/>
        <dbReference type="ChEBI" id="CHEBI:68483"/>
        <dbReference type="EC" id="2.5.1.7"/>
    </reaction>
</comment>
<dbReference type="GO" id="GO:0071555">
    <property type="term" value="P:cell wall organization"/>
    <property type="evidence" value="ECO:0007669"/>
    <property type="project" value="UniProtKB-KW"/>
</dbReference>
<evidence type="ECO:0000256" key="4">
    <source>
        <dbReference type="ARBA" id="ARBA00022618"/>
    </source>
</evidence>
<sequence length="420" mass="45406">MEKFIIVGGNPLSGSVEISGAKNAVLPILSAAILSTDISVIKNVPRLKDVYVMKELLELLGCKVEWLGSTMKVDSSKMNYVEVPDDLIRRMRASSLVMGPLLARFGRAKISYPGGCAIGCRPIDLHLKGFKKMGVEINEKFGFVEAKVHSGYLKGSDICLDFPSVGATENLMMAASLAVGETIISNAAKEPEIVDLQNFLNSMGAKIQGAGTDIIRITGVSSLHSVEHSIIADRIEAGTFMIAAALTKGNVKLENVQSEYFEAINAKLRDIGVIILEENNGIRVIGTDNVRPVDIKTIPYPGFPTDMQPQFMSLLSIATGTSIISESIFENRFMHVPELIRMGADIKVEGRAAIIKGVKHLNGANVSATDLRAGAALILAGLVAKNETIVDSIYHIDRGYENIDLKLRKLGANIERVSRN</sequence>
<evidence type="ECO:0000256" key="8">
    <source>
        <dbReference type="ARBA" id="ARBA00023306"/>
    </source>
</evidence>
<gene>
    <name evidence="12" type="primary">murA</name>
    <name evidence="14" type="ORF">SAMN00017405_1528</name>
</gene>
<feature type="domain" description="Enolpyruvate transferase" evidence="13">
    <location>
        <begin position="8"/>
        <end position="404"/>
    </location>
</feature>
<feature type="binding site" evidence="12">
    <location>
        <position position="328"/>
    </location>
    <ligand>
        <name>UDP-N-acetyl-alpha-D-glucosamine</name>
        <dbReference type="ChEBI" id="CHEBI:57705"/>
    </ligand>
</feature>
<keyword evidence="8 12" id="KW-0131">Cell cycle</keyword>
<dbReference type="GO" id="GO:0008760">
    <property type="term" value="F:UDP-N-acetylglucosamine 1-carboxyvinyltransferase activity"/>
    <property type="evidence" value="ECO:0007669"/>
    <property type="project" value="UniProtKB-UniRule"/>
</dbReference>
<evidence type="ECO:0000256" key="6">
    <source>
        <dbReference type="ARBA" id="ARBA00022960"/>
    </source>
</evidence>
<dbReference type="OrthoDB" id="9803760at2"/>
<dbReference type="EMBL" id="FWWT01000023">
    <property type="protein sequence ID" value="SMB96418.1"/>
    <property type="molecule type" value="Genomic_DNA"/>
</dbReference>
<dbReference type="UniPathway" id="UPA00219"/>
<keyword evidence="12" id="KW-0670">Pyruvate</keyword>
<dbReference type="CDD" id="cd01555">
    <property type="entry name" value="UdpNAET"/>
    <property type="match status" value="1"/>
</dbReference>
<reference evidence="14 15" key="1">
    <citation type="submission" date="2017-04" db="EMBL/GenBank/DDBJ databases">
        <authorList>
            <person name="Afonso C.L."/>
            <person name="Miller P.J."/>
            <person name="Scott M.A."/>
            <person name="Spackman E."/>
            <person name="Goraichik I."/>
            <person name="Dimitrov K.M."/>
            <person name="Suarez D.L."/>
            <person name="Swayne D.E."/>
        </authorList>
    </citation>
    <scope>NUCLEOTIDE SEQUENCE [LARGE SCALE GENOMIC DNA]</scope>
    <source>
        <strain evidence="14 15">DSM 11270</strain>
    </source>
</reference>
<dbReference type="Gene3D" id="3.65.10.10">
    <property type="entry name" value="Enolpyruvate transferase domain"/>
    <property type="match status" value="2"/>
</dbReference>
<dbReference type="InterPro" id="IPR013792">
    <property type="entry name" value="RNA3'P_cycl/enolpyr_Trfase_a/b"/>
</dbReference>
<dbReference type="GO" id="GO:0051301">
    <property type="term" value="P:cell division"/>
    <property type="evidence" value="ECO:0007669"/>
    <property type="project" value="UniProtKB-KW"/>
</dbReference>
<keyword evidence="3 12" id="KW-0963">Cytoplasm</keyword>
<feature type="modified residue" description="2-(S-cysteinyl)pyruvic acid O-phosphothioketal" evidence="12">
    <location>
        <position position="116"/>
    </location>
</feature>
<name>A0A1W1VST9_DESTI</name>
<evidence type="ECO:0000256" key="12">
    <source>
        <dbReference type="HAMAP-Rule" id="MF_00111"/>
    </source>
</evidence>
<evidence type="ECO:0000256" key="9">
    <source>
        <dbReference type="ARBA" id="ARBA00023316"/>
    </source>
</evidence>
<evidence type="ECO:0000313" key="14">
    <source>
        <dbReference type="EMBL" id="SMB96418.1"/>
    </source>
</evidence>
<dbReference type="NCBIfam" id="NF006873">
    <property type="entry name" value="PRK09369.1"/>
    <property type="match status" value="1"/>
</dbReference>
<dbReference type="EC" id="2.5.1.7" evidence="12"/>
<dbReference type="InterPro" id="IPR001986">
    <property type="entry name" value="Enolpyruvate_Tfrase_dom"/>
</dbReference>
<dbReference type="FunFam" id="3.65.10.10:FF:000001">
    <property type="entry name" value="UDP-N-acetylglucosamine 1-carboxyvinyltransferase"/>
    <property type="match status" value="1"/>
</dbReference>
<feature type="binding site" evidence="12">
    <location>
        <position position="306"/>
    </location>
    <ligand>
        <name>UDP-N-acetyl-alpha-D-glucosamine</name>
        <dbReference type="ChEBI" id="CHEBI:57705"/>
    </ligand>
</feature>
<dbReference type="PANTHER" id="PTHR43783:SF1">
    <property type="entry name" value="UDP-N-ACETYLGLUCOSAMINE 1-CARBOXYVINYLTRANSFERASE"/>
    <property type="match status" value="1"/>
</dbReference>
<dbReference type="STRING" id="656914.SAMN00017405_1528"/>
<keyword evidence="15" id="KW-1185">Reference proteome</keyword>
<protein>
    <recommendedName>
        <fullName evidence="12">UDP-N-acetylglucosamine 1-carboxyvinyltransferase</fullName>
        <ecNumber evidence="12">2.5.1.7</ecNumber>
    </recommendedName>
    <alternativeName>
        <fullName evidence="12">Enoylpyruvate transferase</fullName>
    </alternativeName>
    <alternativeName>
        <fullName evidence="12">UDP-N-acetylglucosamine enolpyruvyl transferase</fullName>
        <shortName evidence="12">EPT</shortName>
    </alternativeName>
</protein>
<dbReference type="PANTHER" id="PTHR43783">
    <property type="entry name" value="UDP-N-ACETYLGLUCOSAMINE 1-CARBOXYVINYLTRANSFERASE"/>
    <property type="match status" value="1"/>
</dbReference>
<dbReference type="GO" id="GO:0019277">
    <property type="term" value="P:UDP-N-acetylgalactosamine biosynthetic process"/>
    <property type="evidence" value="ECO:0007669"/>
    <property type="project" value="InterPro"/>
</dbReference>